<accession>A0AA97FK58</accession>
<reference evidence="2 3" key="1">
    <citation type="submission" date="2023-02" db="EMBL/GenBank/DDBJ databases">
        <title>Microbacterium betulae sp. nov., isolated from birch wood.</title>
        <authorList>
            <person name="Pasciak M."/>
            <person name="Pawlik K.J."/>
            <person name="Martynowski D."/>
            <person name="Laczmanski L."/>
            <person name="Ciekot J."/>
            <person name="Szponar B."/>
            <person name="Wojcik-Fatla A."/>
            <person name="Mackiewicz B."/>
            <person name="Farian E."/>
            <person name="Cholewa G."/>
            <person name="Cholewa A."/>
            <person name="Dutkiewicz J."/>
        </authorList>
    </citation>
    <scope>NUCLEOTIDE SEQUENCE [LARGE SCALE GENOMIC DNA]</scope>
    <source>
        <strain evidence="2 3">AB</strain>
    </source>
</reference>
<protein>
    <recommendedName>
        <fullName evidence="4">Tetratricopeptide repeat protein</fullName>
    </recommendedName>
</protein>
<evidence type="ECO:0008006" key="4">
    <source>
        <dbReference type="Google" id="ProtNLM"/>
    </source>
</evidence>
<evidence type="ECO:0000256" key="1">
    <source>
        <dbReference type="SAM" id="MobiDB-lite"/>
    </source>
</evidence>
<dbReference type="PANTHER" id="PTHR47691:SF3">
    <property type="entry name" value="HTH-TYPE TRANSCRIPTIONAL REGULATOR RV0890C-RELATED"/>
    <property type="match status" value="1"/>
</dbReference>
<dbReference type="InterPro" id="IPR019734">
    <property type="entry name" value="TPR_rpt"/>
</dbReference>
<name>A0AA97FK58_9MICO</name>
<organism evidence="2 3">
    <name type="scientific">Microbacterium betulae</name>
    <dbReference type="NCBI Taxonomy" id="2981139"/>
    <lineage>
        <taxon>Bacteria</taxon>
        <taxon>Bacillati</taxon>
        <taxon>Actinomycetota</taxon>
        <taxon>Actinomycetes</taxon>
        <taxon>Micrococcales</taxon>
        <taxon>Microbacteriaceae</taxon>
        <taxon>Microbacterium</taxon>
    </lineage>
</organism>
<dbReference type="SUPFAM" id="SSF48452">
    <property type="entry name" value="TPR-like"/>
    <property type="match status" value="2"/>
</dbReference>
<sequence length="870" mass="93712">MASDGCGTTLKSPPSSAPIAHRDHMTPRTPTGRAADGPPLALSEIADRLRARRLRARQPSYAEIARRIQALRTERGSPGSVAAVSRSTVYDCFRDDRKRFDMELVLDVVRALGADDDEVELWASSLESIQQRLTASSIVAVTDRLPADESAFVGRQEEIRALSSPGLASWISGMPGAGKTRLAHRVAHGLVASGAAQGVLLADLRGHSDAGPPVQGRAIVLALLRFLGHRSGPGSPEASPDLLRKLLIEQARVVVLDDAADDAQLRAVFPDPSGLSVIVTSRVIPDDAPDGLLRIPLGPLAPGESIRLLRSVAEDPRVDADPDTAAALADAAAHLPLAVELTAARIRARPEWELADHLQLASARQRVLRLDDALSHAFTLSYQALPDHARTLLRLLATHPAGALDQESIAALARDVVDDVLPALELLLRRSVLMRSGRDRYELHALLRVRLAQISWEEDPPSWRTAARLRLADSIVARGWSAHGAVVRARGDEPRQPRTPVEVSDWTPDRATSFLTGALDLILLVAHELAEEEDSPRLTAMSEAITRWLQHAGRLEEALALNREALRLASHAGDADGEGRAHVDLGTTLAYLGRHEEAAAELLAAQPFVVADAREDLTVQNALGALLDLQGDPRSAEERYHAALDRAELLGDIARQGVVWSNLGRLFGQSSRFDDSRRALERSIDLGHRAGDRLGAATGRVNLAKLLLMLRDPLAGEQEAMRALAEFEELGMTQGVIVACSNIGWSFSMRDRHEEALPWLARGLAAARSTGMRQHETEILLSLVSCRLALGDVAQAEEAAHAAMEISEETSNPHARASALVAEGDCAAARGSTARARENWTSALARFERLGAPDAEGVRARLAGTSTESL</sequence>
<evidence type="ECO:0000313" key="2">
    <source>
        <dbReference type="EMBL" id="WOF24535.1"/>
    </source>
</evidence>
<dbReference type="SMART" id="SM00028">
    <property type="entry name" value="TPR"/>
    <property type="match status" value="5"/>
</dbReference>
<dbReference type="AlphaFoldDB" id="A0AA97FK58"/>
<dbReference type="Gene3D" id="1.25.40.10">
    <property type="entry name" value="Tetratricopeptide repeat domain"/>
    <property type="match status" value="2"/>
</dbReference>
<dbReference type="SUPFAM" id="SSF52540">
    <property type="entry name" value="P-loop containing nucleoside triphosphate hydrolases"/>
    <property type="match status" value="1"/>
</dbReference>
<evidence type="ECO:0000313" key="3">
    <source>
        <dbReference type="Proteomes" id="UP001305498"/>
    </source>
</evidence>
<dbReference type="Gene3D" id="3.40.50.300">
    <property type="entry name" value="P-loop containing nucleotide triphosphate hydrolases"/>
    <property type="match status" value="1"/>
</dbReference>
<keyword evidence="3" id="KW-1185">Reference proteome</keyword>
<feature type="region of interest" description="Disordered" evidence="1">
    <location>
        <begin position="1"/>
        <end position="39"/>
    </location>
</feature>
<dbReference type="RefSeq" id="WP_317141008.1">
    <property type="nucleotide sequence ID" value="NZ_CP118157.1"/>
</dbReference>
<dbReference type="KEGG" id="mbet:N8K70_07705"/>
<dbReference type="PANTHER" id="PTHR47691">
    <property type="entry name" value="REGULATOR-RELATED"/>
    <property type="match status" value="1"/>
</dbReference>
<dbReference type="EMBL" id="CP118157">
    <property type="protein sequence ID" value="WOF24535.1"/>
    <property type="molecule type" value="Genomic_DNA"/>
</dbReference>
<dbReference type="Proteomes" id="UP001305498">
    <property type="component" value="Chromosome"/>
</dbReference>
<proteinExistence type="predicted"/>
<gene>
    <name evidence="2" type="ORF">N8K70_07705</name>
</gene>
<dbReference type="InterPro" id="IPR027417">
    <property type="entry name" value="P-loop_NTPase"/>
</dbReference>
<dbReference type="InterPro" id="IPR011990">
    <property type="entry name" value="TPR-like_helical_dom_sf"/>
</dbReference>